<dbReference type="GO" id="GO:0051321">
    <property type="term" value="P:meiotic cell cycle"/>
    <property type="evidence" value="ECO:0007669"/>
    <property type="project" value="UniProtKB-KW"/>
</dbReference>
<dbReference type="OrthoDB" id="65716at2759"/>
<evidence type="ECO:0000256" key="3">
    <source>
        <dbReference type="PROSITE-ProRule" id="PRU00339"/>
    </source>
</evidence>
<keyword evidence="5" id="KW-1185">Reference proteome</keyword>
<accession>A0A261Y2L3</accession>
<evidence type="ECO:0000256" key="2">
    <source>
        <dbReference type="ARBA" id="ARBA00031845"/>
    </source>
</evidence>
<dbReference type="Pfam" id="PF08631">
    <property type="entry name" value="SPO22"/>
    <property type="match status" value="1"/>
</dbReference>
<dbReference type="Gene3D" id="1.25.40.10">
    <property type="entry name" value="Tetratricopeptide repeat domain"/>
    <property type="match status" value="1"/>
</dbReference>
<dbReference type="SUPFAM" id="SSF48452">
    <property type="entry name" value="TPR-like"/>
    <property type="match status" value="1"/>
</dbReference>
<proteinExistence type="predicted"/>
<dbReference type="InterPro" id="IPR013940">
    <property type="entry name" value="Spo22/ZIP4/TEX11"/>
</dbReference>
<dbReference type="PANTHER" id="PTHR40375:SF2">
    <property type="entry name" value="SPORULATION-SPECIFIC PROTEIN 22"/>
    <property type="match status" value="1"/>
</dbReference>
<feature type="repeat" description="TPR" evidence="3">
    <location>
        <begin position="404"/>
        <end position="437"/>
    </location>
</feature>
<evidence type="ECO:0000313" key="5">
    <source>
        <dbReference type="Proteomes" id="UP000242875"/>
    </source>
</evidence>
<gene>
    <name evidence="4" type="ORF">BZG36_02611</name>
</gene>
<organism evidence="4 5">
    <name type="scientific">Bifiguratus adelaidae</name>
    <dbReference type="NCBI Taxonomy" id="1938954"/>
    <lineage>
        <taxon>Eukaryota</taxon>
        <taxon>Fungi</taxon>
        <taxon>Fungi incertae sedis</taxon>
        <taxon>Mucoromycota</taxon>
        <taxon>Mucoromycotina</taxon>
        <taxon>Endogonomycetes</taxon>
        <taxon>Endogonales</taxon>
        <taxon>Endogonales incertae sedis</taxon>
        <taxon>Bifiguratus</taxon>
    </lineage>
</organism>
<reference evidence="4 5" key="1">
    <citation type="journal article" date="2017" name="Mycologia">
        <title>Bifiguratus adelaidae, gen. et sp. nov., a new member of Mucoromycotina in endophytic and soil-dwelling habitats.</title>
        <authorList>
            <person name="Torres-Cruz T.J."/>
            <person name="Billingsley Tobias T.L."/>
            <person name="Almatruk M."/>
            <person name="Hesse C."/>
            <person name="Kuske C.R."/>
            <person name="Desiro A."/>
            <person name="Benucci G.M."/>
            <person name="Bonito G."/>
            <person name="Stajich J.E."/>
            <person name="Dunlap C."/>
            <person name="Arnold A.E."/>
            <person name="Porras-Alfaro A."/>
        </authorList>
    </citation>
    <scope>NUCLEOTIDE SEQUENCE [LARGE SCALE GENOMIC DNA]</scope>
    <source>
        <strain evidence="4 5">AZ0501</strain>
    </source>
</reference>
<evidence type="ECO:0000313" key="4">
    <source>
        <dbReference type="EMBL" id="OZJ04849.1"/>
    </source>
</evidence>
<dbReference type="Proteomes" id="UP000242875">
    <property type="component" value="Unassembled WGS sequence"/>
</dbReference>
<dbReference type="EMBL" id="MVBO01000028">
    <property type="protein sequence ID" value="OZJ04849.1"/>
    <property type="molecule type" value="Genomic_DNA"/>
</dbReference>
<dbReference type="InterPro" id="IPR011990">
    <property type="entry name" value="TPR-like_helical_dom_sf"/>
</dbReference>
<keyword evidence="3" id="KW-0802">TPR repeat</keyword>
<dbReference type="InterPro" id="IPR039057">
    <property type="entry name" value="Spo22/ZIP4"/>
</dbReference>
<sequence length="847" mass="97028">MDKHATTDTTLDIAKLDGLVTEFIDHLDLDPPEIIIQRCVSLINAATSIQQPTKMSSDMSRRFDQHDKALTEATEYELAISQLPDDLRDGTPNLRAIAPMTLYLYRAQCASRLGNWQLASLMMDRATSENLTTQATHKELDLVCYTCLETGMALLYNDEGGKAVYWLKKCYLTLESMGVLQNPAYAQIKQLTPIVLANAYLKHGAQDKESLQFASNITNILLEDNPEDPTCYILKTKLIMHQQNDPDHGRDLGLKVLNECMEQCKPTHSEGLLEVIVYAHGSFGICNALDLYQTFFRSNKYIGEEAEFGEIIEEILLSRCHFLTKATMVEEASVEFFERRQAAFQDLKLLEPRISHKNASACLLIMWREGDKLLLQSRYKGAAEWFLASTTLSIFQKTADGNKARTFRKLGYTYLQMDDMSKAEEAIIQSLEYEDHAMSHYIRFAINVELGNEQDALALLDEICNSSTFTLDILTSAAKLCQERRDKPMLIRVLHRFHYIIAADNNCDPREYLVVLRCLSRLLTDRLDKEAFNLDTVTTMFGYLSSALSFMTDLDLSEPALAKEHEWFCWHGWKIGKSCLDDWNERTMAHKFMYCTYELCSLIKQDNKSLRKLHADSLFLAISLRDAGSRPPSEYQQMQTDINQCHTLLLSLQPSSKTISASGRKDVQLKLRALNSKQFELHLARGDIDAAIDMVKAAVKDRELQEHYAYFILKRHSFPPEVVLKTVGNILDSMFEDSFMDIRRYSYWMHILIRTALDANMAEFGFRYITQVMDCLQNAARKAQYPPDQLQYLSVTAYNYAVDLFYVHDTHSAKLWCEAALRLAPFTNLGAENENEMRRTYKLMSSM</sequence>
<keyword evidence="1" id="KW-0469">Meiosis</keyword>
<evidence type="ECO:0000256" key="1">
    <source>
        <dbReference type="ARBA" id="ARBA00023254"/>
    </source>
</evidence>
<name>A0A261Y2L3_9FUNG</name>
<dbReference type="InterPro" id="IPR019734">
    <property type="entry name" value="TPR_rpt"/>
</dbReference>
<protein>
    <recommendedName>
        <fullName evidence="2">Protein ZIP4 homolog</fullName>
    </recommendedName>
</protein>
<comment type="caution">
    <text evidence="4">The sequence shown here is derived from an EMBL/GenBank/DDBJ whole genome shotgun (WGS) entry which is preliminary data.</text>
</comment>
<dbReference type="GO" id="GO:0090173">
    <property type="term" value="P:regulation of synaptonemal complex assembly"/>
    <property type="evidence" value="ECO:0007669"/>
    <property type="project" value="InterPro"/>
</dbReference>
<dbReference type="PANTHER" id="PTHR40375">
    <property type="entry name" value="SPORULATION-SPECIFIC PROTEIN 22"/>
    <property type="match status" value="1"/>
</dbReference>
<dbReference type="PROSITE" id="PS50005">
    <property type="entry name" value="TPR"/>
    <property type="match status" value="1"/>
</dbReference>
<dbReference type="AlphaFoldDB" id="A0A261Y2L3"/>